<dbReference type="RefSeq" id="WP_013768534.1">
    <property type="nucleotide sequence ID" value="NC_015510.1"/>
</dbReference>
<dbReference type="KEGG" id="hhy:Halhy_6191"/>
<accession>F4L4V0</accession>
<feature type="transmembrane region" description="Helical" evidence="1">
    <location>
        <begin position="44"/>
        <end position="66"/>
    </location>
</feature>
<dbReference type="HOGENOM" id="CLU_163323_1_0_10"/>
<name>F4L4V0_HALH1</name>
<organism evidence="2 3">
    <name type="scientific">Haliscomenobacter hydrossis (strain ATCC 27775 / DSM 1100 / LMG 10767 / O)</name>
    <dbReference type="NCBI Taxonomy" id="760192"/>
    <lineage>
        <taxon>Bacteria</taxon>
        <taxon>Pseudomonadati</taxon>
        <taxon>Bacteroidota</taxon>
        <taxon>Saprospiria</taxon>
        <taxon>Saprospirales</taxon>
        <taxon>Haliscomenobacteraceae</taxon>
        <taxon>Haliscomenobacter</taxon>
    </lineage>
</organism>
<feature type="transmembrane region" description="Helical" evidence="1">
    <location>
        <begin position="87"/>
        <end position="109"/>
    </location>
</feature>
<dbReference type="Proteomes" id="UP000008461">
    <property type="component" value="Chromosome"/>
</dbReference>
<sequence>MLKNTLLILALALAYYLLPQFLPWWSVAIPALVFGYFASNNLLAFSQAGTVLTLVWGVLAFIQNAGNAGLLAGKMGALFGGMSDLQLVLITAALGGLIGGLFGLTGHALKQVIAK</sequence>
<protein>
    <submittedName>
        <fullName evidence="2">Uncharacterized protein</fullName>
    </submittedName>
</protein>
<keyword evidence="1" id="KW-0472">Membrane</keyword>
<keyword evidence="1" id="KW-0812">Transmembrane</keyword>
<proteinExistence type="predicted"/>
<gene>
    <name evidence="2" type="ordered locus">Halhy_6191</name>
</gene>
<keyword evidence="1" id="KW-1133">Transmembrane helix</keyword>
<evidence type="ECO:0000256" key="1">
    <source>
        <dbReference type="SAM" id="Phobius"/>
    </source>
</evidence>
<reference key="2">
    <citation type="submission" date="2011-04" db="EMBL/GenBank/DDBJ databases">
        <title>Complete sequence of chromosome of Haliscomenobacter hydrossis DSM 1100.</title>
        <authorList>
            <consortium name="US DOE Joint Genome Institute (JGI-PGF)"/>
            <person name="Lucas S."/>
            <person name="Han J."/>
            <person name="Lapidus A."/>
            <person name="Bruce D."/>
            <person name="Goodwin L."/>
            <person name="Pitluck S."/>
            <person name="Peters L."/>
            <person name="Kyrpides N."/>
            <person name="Mavromatis K."/>
            <person name="Ivanova N."/>
            <person name="Ovchinnikova G."/>
            <person name="Pagani I."/>
            <person name="Daligault H."/>
            <person name="Detter J.C."/>
            <person name="Han C."/>
            <person name="Land M."/>
            <person name="Hauser L."/>
            <person name="Markowitz V."/>
            <person name="Cheng J.-F."/>
            <person name="Hugenholtz P."/>
            <person name="Woyke T."/>
            <person name="Wu D."/>
            <person name="Verbarg S."/>
            <person name="Frueling A."/>
            <person name="Brambilla E."/>
            <person name="Klenk H.-P."/>
            <person name="Eisen J.A."/>
        </authorList>
    </citation>
    <scope>NUCLEOTIDE SEQUENCE</scope>
    <source>
        <strain>DSM 1100</strain>
    </source>
</reference>
<dbReference type="EMBL" id="CP002691">
    <property type="protein sequence ID" value="AEE54012.1"/>
    <property type="molecule type" value="Genomic_DNA"/>
</dbReference>
<dbReference type="AlphaFoldDB" id="F4L4V0"/>
<dbReference type="STRING" id="760192.Halhy_6191"/>
<evidence type="ECO:0000313" key="3">
    <source>
        <dbReference type="Proteomes" id="UP000008461"/>
    </source>
</evidence>
<dbReference type="OrthoDB" id="965650at2"/>
<keyword evidence="3" id="KW-1185">Reference proteome</keyword>
<reference evidence="2 3" key="1">
    <citation type="journal article" date="2011" name="Stand. Genomic Sci.">
        <title>Complete genome sequence of Haliscomenobacter hydrossis type strain (O).</title>
        <authorList>
            <consortium name="US DOE Joint Genome Institute (JGI-PGF)"/>
            <person name="Daligault H."/>
            <person name="Lapidus A."/>
            <person name="Zeytun A."/>
            <person name="Nolan M."/>
            <person name="Lucas S."/>
            <person name="Del Rio T.G."/>
            <person name="Tice H."/>
            <person name="Cheng J.F."/>
            <person name="Tapia R."/>
            <person name="Han C."/>
            <person name="Goodwin L."/>
            <person name="Pitluck S."/>
            <person name="Liolios K."/>
            <person name="Pagani I."/>
            <person name="Ivanova N."/>
            <person name="Huntemann M."/>
            <person name="Mavromatis K."/>
            <person name="Mikhailova N."/>
            <person name="Pati A."/>
            <person name="Chen A."/>
            <person name="Palaniappan K."/>
            <person name="Land M."/>
            <person name="Hauser L."/>
            <person name="Brambilla E.M."/>
            <person name="Rohde M."/>
            <person name="Verbarg S."/>
            <person name="Goker M."/>
            <person name="Bristow J."/>
            <person name="Eisen J.A."/>
            <person name="Markowitz V."/>
            <person name="Hugenholtz P."/>
            <person name="Kyrpides N.C."/>
            <person name="Klenk H.P."/>
            <person name="Woyke T."/>
        </authorList>
    </citation>
    <scope>NUCLEOTIDE SEQUENCE [LARGE SCALE GENOMIC DNA]</scope>
    <source>
        <strain evidence="3">ATCC 27775 / DSM 1100 / LMG 10767 / O</strain>
    </source>
</reference>
<evidence type="ECO:0000313" key="2">
    <source>
        <dbReference type="EMBL" id="AEE54012.1"/>
    </source>
</evidence>